<evidence type="ECO:0000313" key="2">
    <source>
        <dbReference type="EMBL" id="EHQ89612.1"/>
    </source>
</evidence>
<feature type="domain" description="Flavodoxin-like" evidence="1">
    <location>
        <begin position="3"/>
        <end position="153"/>
    </location>
</feature>
<gene>
    <name evidence="2" type="ORF">DesyoDRAFT_2546</name>
</gene>
<dbReference type="Proteomes" id="UP000005104">
    <property type="component" value="Chromosome"/>
</dbReference>
<evidence type="ECO:0000259" key="1">
    <source>
        <dbReference type="PROSITE" id="PS50902"/>
    </source>
</evidence>
<dbReference type="GO" id="GO:0003955">
    <property type="term" value="F:NAD(P)H dehydrogenase (quinone) activity"/>
    <property type="evidence" value="ECO:0007669"/>
    <property type="project" value="TreeGrafter"/>
</dbReference>
<dbReference type="Pfam" id="PF00258">
    <property type="entry name" value="Flavodoxin_1"/>
    <property type="match status" value="1"/>
</dbReference>
<dbReference type="eggNOG" id="COG0716">
    <property type="taxonomic scope" value="Bacteria"/>
</dbReference>
<dbReference type="Gene3D" id="3.40.50.360">
    <property type="match status" value="1"/>
</dbReference>
<dbReference type="HOGENOM" id="CLU_051402_2_0_9"/>
<dbReference type="PANTHER" id="PTHR30546">
    <property type="entry name" value="FLAVODOXIN-RELATED PROTEIN WRBA-RELATED"/>
    <property type="match status" value="1"/>
</dbReference>
<dbReference type="PROSITE" id="PS00201">
    <property type="entry name" value="FLAVODOXIN"/>
    <property type="match status" value="1"/>
</dbReference>
<dbReference type="RefSeq" id="WP_007783393.1">
    <property type="nucleotide sequence ID" value="NZ_CM001441.1"/>
</dbReference>
<dbReference type="InterPro" id="IPR029039">
    <property type="entry name" value="Flavoprotein-like_sf"/>
</dbReference>
<dbReference type="SUPFAM" id="SSF52218">
    <property type="entry name" value="Flavoproteins"/>
    <property type="match status" value="1"/>
</dbReference>
<dbReference type="AlphaFoldDB" id="H5Y4L4"/>
<reference evidence="2 3" key="1">
    <citation type="submission" date="2011-11" db="EMBL/GenBank/DDBJ databases">
        <title>The Noncontiguous Finished genome of Desulfosporosinus youngiae DSM 17734.</title>
        <authorList>
            <consortium name="US DOE Joint Genome Institute (JGI-PGF)"/>
            <person name="Lucas S."/>
            <person name="Han J."/>
            <person name="Lapidus A."/>
            <person name="Cheng J.-F."/>
            <person name="Goodwin L."/>
            <person name="Pitluck S."/>
            <person name="Peters L."/>
            <person name="Ovchinnikova G."/>
            <person name="Lu M."/>
            <person name="Land M.L."/>
            <person name="Hauser L."/>
            <person name="Pester M."/>
            <person name="Spring S."/>
            <person name="Ollivier B."/>
            <person name="Rattei T."/>
            <person name="Klenk H.-P."/>
            <person name="Wagner M."/>
            <person name="Loy A."/>
            <person name="Woyke T.J."/>
        </authorList>
    </citation>
    <scope>NUCLEOTIDE SEQUENCE [LARGE SCALE GENOMIC DNA]</scope>
    <source>
        <strain evidence="2 3">DSM 17734</strain>
    </source>
</reference>
<dbReference type="InterPro" id="IPR008254">
    <property type="entry name" value="Flavodoxin/NO_synth"/>
</dbReference>
<dbReference type="EMBL" id="CM001441">
    <property type="protein sequence ID" value="EHQ89612.1"/>
    <property type="molecule type" value="Genomic_DNA"/>
</dbReference>
<dbReference type="GO" id="GO:0010181">
    <property type="term" value="F:FMN binding"/>
    <property type="evidence" value="ECO:0007669"/>
    <property type="project" value="InterPro"/>
</dbReference>
<name>H5Y4L4_9FIRM</name>
<evidence type="ECO:0000313" key="3">
    <source>
        <dbReference type="Proteomes" id="UP000005104"/>
    </source>
</evidence>
<dbReference type="PANTHER" id="PTHR30546:SF23">
    <property type="entry name" value="FLAVOPROTEIN-LIKE PROTEIN YCP4-RELATED"/>
    <property type="match status" value="1"/>
</dbReference>
<protein>
    <submittedName>
        <fullName evidence="2">Multimeric flavodoxin WrbA</fullName>
    </submittedName>
</protein>
<proteinExistence type="predicted"/>
<keyword evidence="3" id="KW-1185">Reference proteome</keyword>
<dbReference type="InterPro" id="IPR001226">
    <property type="entry name" value="Flavodoxin_CS"/>
</dbReference>
<dbReference type="GO" id="GO:0009055">
    <property type="term" value="F:electron transfer activity"/>
    <property type="evidence" value="ECO:0007669"/>
    <property type="project" value="InterPro"/>
</dbReference>
<sequence>MKIAIVYFSKTGNTKKVADLIAEGAKKAEKVEVKAMSIEEADYEFLNEAKTIIVGTPTIAGTFSWQIKQWLDTSSNPMFAGKLGAVFATANYVGGGAEVAELALLAELLVKGMLVYSSGAGEGQPFIHYGPVCIKDGDAGQKERAVIFGERVAKKTAELFR</sequence>
<organism evidence="2 3">
    <name type="scientific">Desulfosporosinus youngiae DSM 17734</name>
    <dbReference type="NCBI Taxonomy" id="768710"/>
    <lineage>
        <taxon>Bacteria</taxon>
        <taxon>Bacillati</taxon>
        <taxon>Bacillota</taxon>
        <taxon>Clostridia</taxon>
        <taxon>Eubacteriales</taxon>
        <taxon>Desulfitobacteriaceae</taxon>
        <taxon>Desulfosporosinus</taxon>
    </lineage>
</organism>
<dbReference type="OrthoDB" id="9801479at2"/>
<dbReference type="PROSITE" id="PS50902">
    <property type="entry name" value="FLAVODOXIN_LIKE"/>
    <property type="match status" value="1"/>
</dbReference>
<dbReference type="STRING" id="768710.DesyoDRAFT_2546"/>
<accession>H5Y4L4</accession>
<dbReference type="GO" id="GO:0016020">
    <property type="term" value="C:membrane"/>
    <property type="evidence" value="ECO:0007669"/>
    <property type="project" value="TreeGrafter"/>
</dbReference>